<proteinExistence type="predicted"/>
<protein>
    <submittedName>
        <fullName evidence="1">Uncharacterized protein</fullName>
    </submittedName>
</protein>
<evidence type="ECO:0000313" key="1">
    <source>
        <dbReference type="EMBL" id="PNM64313.1"/>
    </source>
</evidence>
<dbReference type="RefSeq" id="WP_000472884.1">
    <property type="nucleotide sequence ID" value="NZ_CAWMSS010000002.1"/>
</dbReference>
<sequence>MFKISTERLVKQWPAMVKLPLEGGDIQEIPIKLDLLLIDTERFNLLSRQGDPALVKTVVKGWHGIADADGELLVFSDETLELCAKNQFFVSAVLRAYLQASSGQAATKNS</sequence>
<gene>
    <name evidence="1" type="ORF">AL544_005215</name>
</gene>
<comment type="caution">
    <text evidence="1">The sequence shown here is derived from an EMBL/GenBank/DDBJ whole genome shotgun (WGS) entry which is preliminary data.</text>
</comment>
<name>A0A2J9VKL1_VIBMI</name>
<reference evidence="1" key="1">
    <citation type="submission" date="2017-12" db="EMBL/GenBank/DDBJ databases">
        <title>FDA dAtabase for Regulatory Grade micrObial Sequences (FDA-ARGOS): Supporting development and validation of Infectious Disease Dx tests.</title>
        <authorList>
            <person name="Hoffmann M."/>
            <person name="Allard M."/>
            <person name="Evans P."/>
            <person name="Brown E."/>
            <person name="Tallon L.J."/>
            <person name="Sadzewicz L."/>
            <person name="Sengamalay N."/>
            <person name="Ott S."/>
            <person name="Godinez A."/>
            <person name="Nagaraj S."/>
            <person name="Vavikolanu K."/>
            <person name="Aluvathingal J."/>
            <person name="Nadendla S."/>
            <person name="Hobson J."/>
            <person name="Sichtig H."/>
        </authorList>
    </citation>
    <scope>NUCLEOTIDE SEQUENCE [LARGE SCALE GENOMIC DNA]</scope>
    <source>
        <strain evidence="1">FDAARGOS_113</strain>
    </source>
</reference>
<organism evidence="1 2">
    <name type="scientific">Vibrio mimicus</name>
    <dbReference type="NCBI Taxonomy" id="674"/>
    <lineage>
        <taxon>Bacteria</taxon>
        <taxon>Pseudomonadati</taxon>
        <taxon>Pseudomonadota</taxon>
        <taxon>Gammaproteobacteria</taxon>
        <taxon>Vibrionales</taxon>
        <taxon>Vibrionaceae</taxon>
        <taxon>Vibrio</taxon>
    </lineage>
</organism>
<dbReference type="AlphaFoldDB" id="A0A2J9VKL1"/>
<dbReference type="OrthoDB" id="6265118at2"/>
<keyword evidence="2" id="KW-1185">Reference proteome</keyword>
<dbReference type="Proteomes" id="UP000053748">
    <property type="component" value="Unassembled WGS sequence"/>
</dbReference>
<dbReference type="EMBL" id="LOSJ02000001">
    <property type="protein sequence ID" value="PNM64313.1"/>
    <property type="molecule type" value="Genomic_DNA"/>
</dbReference>
<evidence type="ECO:0000313" key="2">
    <source>
        <dbReference type="Proteomes" id="UP000053748"/>
    </source>
</evidence>
<accession>A0A2J9VKL1</accession>